<dbReference type="EMBL" id="JAGMUV010000027">
    <property type="protein sequence ID" value="KAH7118327.1"/>
    <property type="molecule type" value="Genomic_DNA"/>
</dbReference>
<keyword evidence="2" id="KW-1185">Reference proteome</keyword>
<reference evidence="1" key="1">
    <citation type="journal article" date="2021" name="Nat. Commun.">
        <title>Genetic determinants of endophytism in the Arabidopsis root mycobiome.</title>
        <authorList>
            <person name="Mesny F."/>
            <person name="Miyauchi S."/>
            <person name="Thiergart T."/>
            <person name="Pickel B."/>
            <person name="Atanasova L."/>
            <person name="Karlsson M."/>
            <person name="Huettel B."/>
            <person name="Barry K.W."/>
            <person name="Haridas S."/>
            <person name="Chen C."/>
            <person name="Bauer D."/>
            <person name="Andreopoulos W."/>
            <person name="Pangilinan J."/>
            <person name="LaButti K."/>
            <person name="Riley R."/>
            <person name="Lipzen A."/>
            <person name="Clum A."/>
            <person name="Drula E."/>
            <person name="Henrissat B."/>
            <person name="Kohler A."/>
            <person name="Grigoriev I.V."/>
            <person name="Martin F.M."/>
            <person name="Hacquard S."/>
        </authorList>
    </citation>
    <scope>NUCLEOTIDE SEQUENCE</scope>
    <source>
        <strain evidence="1">MPI-CAGE-AT-0147</strain>
    </source>
</reference>
<dbReference type="PANTHER" id="PTHR35569:SF1">
    <property type="entry name" value="CYANAMIDE HYDRATASE DDI2-RELATED"/>
    <property type="match status" value="1"/>
</dbReference>
<evidence type="ECO:0008006" key="3">
    <source>
        <dbReference type="Google" id="ProtNLM"/>
    </source>
</evidence>
<evidence type="ECO:0000313" key="2">
    <source>
        <dbReference type="Proteomes" id="UP000738349"/>
    </source>
</evidence>
<proteinExistence type="predicted"/>
<dbReference type="Proteomes" id="UP000738349">
    <property type="component" value="Unassembled WGS sequence"/>
</dbReference>
<name>A0A9P9DG05_9HYPO</name>
<accession>A0A9P9DG05</accession>
<protein>
    <recommendedName>
        <fullName evidence="3">HD domain-containing protein</fullName>
    </recommendedName>
</protein>
<sequence length="254" mass="28212">MPCPPGAIPAPLVDHITSLDRGPPISKGIRFYDVPDTELCKRAEAFVHAWLPQYIANHALRTYAFALAVANYAGWDSGEKARELGFDKEVIFLACALHELGFDLDQGVKSRLSLELWGAIKAREWIMQQQDAFLEVSGRNIETLQEWADEACEAIARHTIEFRDFTSRVRLTGALVTLGAGMDLMGTCVRFVHDQDTKAICSRWPRAGYCEGLAKHAELEVGNKPACLFEDCVSAFNPGMFSIPCFEGMQGELK</sequence>
<dbReference type="SUPFAM" id="SSF109604">
    <property type="entry name" value="HD-domain/PDEase-like"/>
    <property type="match status" value="1"/>
</dbReference>
<evidence type="ECO:0000313" key="1">
    <source>
        <dbReference type="EMBL" id="KAH7118327.1"/>
    </source>
</evidence>
<organism evidence="1 2">
    <name type="scientific">Dactylonectria macrodidyma</name>
    <dbReference type="NCBI Taxonomy" id="307937"/>
    <lineage>
        <taxon>Eukaryota</taxon>
        <taxon>Fungi</taxon>
        <taxon>Dikarya</taxon>
        <taxon>Ascomycota</taxon>
        <taxon>Pezizomycotina</taxon>
        <taxon>Sordariomycetes</taxon>
        <taxon>Hypocreomycetidae</taxon>
        <taxon>Hypocreales</taxon>
        <taxon>Nectriaceae</taxon>
        <taxon>Dactylonectria</taxon>
    </lineage>
</organism>
<dbReference type="AlphaFoldDB" id="A0A9P9DG05"/>
<comment type="caution">
    <text evidence="1">The sequence shown here is derived from an EMBL/GenBank/DDBJ whole genome shotgun (WGS) entry which is preliminary data.</text>
</comment>
<dbReference type="Gene3D" id="1.10.3210.10">
    <property type="entry name" value="Hypothetical protein af1432"/>
    <property type="match status" value="1"/>
</dbReference>
<gene>
    <name evidence="1" type="ORF">EDB81DRAFT_667761</name>
</gene>
<dbReference type="OrthoDB" id="409121at2759"/>
<dbReference type="PANTHER" id="PTHR35569">
    <property type="entry name" value="CYANAMIDE HYDRATASE DDI2-RELATED"/>
    <property type="match status" value="1"/>
</dbReference>